<evidence type="ECO:0000256" key="7">
    <source>
        <dbReference type="ARBA" id="ARBA00022837"/>
    </source>
</evidence>
<dbReference type="GO" id="GO:0007160">
    <property type="term" value="P:cell-matrix adhesion"/>
    <property type="evidence" value="ECO:0007669"/>
    <property type="project" value="TreeGrafter"/>
</dbReference>
<dbReference type="PANTHER" id="PTHR23220:SF23">
    <property type="entry name" value="INTEGRIN ALPHA-2"/>
    <property type="match status" value="1"/>
</dbReference>
<dbReference type="InterPro" id="IPR028994">
    <property type="entry name" value="Integrin_alpha_N"/>
</dbReference>
<evidence type="ECO:0000256" key="4">
    <source>
        <dbReference type="ARBA" id="ARBA00022723"/>
    </source>
</evidence>
<dbReference type="EMBL" id="SWLE01000017">
    <property type="protein sequence ID" value="TNM89509.1"/>
    <property type="molecule type" value="Genomic_DNA"/>
</dbReference>
<keyword evidence="12 15" id="KW-0675">Receptor</keyword>
<dbReference type="SUPFAM" id="SSF53300">
    <property type="entry name" value="vWA-like"/>
    <property type="match status" value="1"/>
</dbReference>
<evidence type="ECO:0000256" key="15">
    <source>
        <dbReference type="RuleBase" id="RU003762"/>
    </source>
</evidence>
<evidence type="ECO:0000256" key="8">
    <source>
        <dbReference type="ARBA" id="ARBA00022889"/>
    </source>
</evidence>
<dbReference type="CDD" id="cd00104">
    <property type="entry name" value="KAZAL_FS"/>
    <property type="match status" value="2"/>
</dbReference>
<dbReference type="Gene3D" id="3.30.60.30">
    <property type="match status" value="3"/>
</dbReference>
<keyword evidence="13" id="KW-0325">Glycoprotein</keyword>
<dbReference type="InterPro" id="IPR002350">
    <property type="entry name" value="Kazal_dom"/>
</dbReference>
<dbReference type="InterPro" id="IPR036465">
    <property type="entry name" value="vWFA_dom_sf"/>
</dbReference>
<keyword evidence="4" id="KW-0479">Metal-binding</keyword>
<keyword evidence="10" id="KW-0472">Membrane</keyword>
<dbReference type="GO" id="GO:0033627">
    <property type="term" value="P:cell adhesion mediated by integrin"/>
    <property type="evidence" value="ECO:0007669"/>
    <property type="project" value="TreeGrafter"/>
</dbReference>
<dbReference type="PANTHER" id="PTHR23220">
    <property type="entry name" value="INTEGRIN ALPHA"/>
    <property type="match status" value="1"/>
</dbReference>
<dbReference type="SMART" id="SM00280">
    <property type="entry name" value="KAZAL"/>
    <property type="match status" value="3"/>
</dbReference>
<dbReference type="Pfam" id="PF07648">
    <property type="entry name" value="Kazal_2"/>
    <property type="match status" value="3"/>
</dbReference>
<feature type="repeat" description="FG-GAP" evidence="14">
    <location>
        <begin position="416"/>
        <end position="480"/>
    </location>
</feature>
<dbReference type="SMART" id="SM00191">
    <property type="entry name" value="Int_alpha"/>
    <property type="match status" value="3"/>
</dbReference>
<comment type="caution">
    <text evidence="18">The sequence shown here is derived from an EMBL/GenBank/DDBJ whole genome shotgun (WGS) entry which is preliminary data.</text>
</comment>
<accession>A0A4Z2BC78</accession>
<evidence type="ECO:0000259" key="17">
    <source>
        <dbReference type="PROSITE" id="PS51465"/>
    </source>
</evidence>
<dbReference type="Pfam" id="PF00092">
    <property type="entry name" value="VWA"/>
    <property type="match status" value="2"/>
</dbReference>
<feature type="repeat" description="FG-GAP" evidence="14">
    <location>
        <begin position="481"/>
        <end position="539"/>
    </location>
</feature>
<dbReference type="InterPro" id="IPR000413">
    <property type="entry name" value="Integrin_alpha"/>
</dbReference>
<dbReference type="FunFam" id="3.30.60.30:FF:000009">
    <property type="entry name" value="Follistatin a"/>
    <property type="match status" value="1"/>
</dbReference>
<keyword evidence="9 15" id="KW-0401">Integrin</keyword>
<dbReference type="AlphaFoldDB" id="A0A4Z2BC78"/>
<evidence type="ECO:0000256" key="9">
    <source>
        <dbReference type="ARBA" id="ARBA00023037"/>
    </source>
</evidence>
<feature type="domain" description="Kazal-like" evidence="17">
    <location>
        <begin position="682"/>
        <end position="733"/>
    </location>
</feature>
<dbReference type="InterPro" id="IPR003645">
    <property type="entry name" value="Fol_N"/>
</dbReference>
<dbReference type="SUPFAM" id="SSF100895">
    <property type="entry name" value="Kazal-type serine protease inhibitors"/>
    <property type="match status" value="3"/>
</dbReference>
<dbReference type="FunFam" id="3.40.50.410:FF:000012">
    <property type="entry name" value="Integrin, alpha 10"/>
    <property type="match status" value="1"/>
</dbReference>
<organism evidence="18 19">
    <name type="scientific">Takifugu bimaculatus</name>
    <dbReference type="NCBI Taxonomy" id="433685"/>
    <lineage>
        <taxon>Eukaryota</taxon>
        <taxon>Metazoa</taxon>
        <taxon>Chordata</taxon>
        <taxon>Craniata</taxon>
        <taxon>Vertebrata</taxon>
        <taxon>Euteleostomi</taxon>
        <taxon>Actinopterygii</taxon>
        <taxon>Neopterygii</taxon>
        <taxon>Teleostei</taxon>
        <taxon>Neoteleostei</taxon>
        <taxon>Acanthomorphata</taxon>
        <taxon>Eupercaria</taxon>
        <taxon>Tetraodontiformes</taxon>
        <taxon>Tetradontoidea</taxon>
        <taxon>Tetraodontidae</taxon>
        <taxon>Takifugu</taxon>
    </lineage>
</organism>
<keyword evidence="5" id="KW-0732">Signal</keyword>
<dbReference type="InterPro" id="IPR015369">
    <property type="entry name" value="Follistatin/Osteonectin_EGF"/>
</dbReference>
<evidence type="ECO:0000256" key="3">
    <source>
        <dbReference type="ARBA" id="ARBA00022692"/>
    </source>
</evidence>
<name>A0A4Z2BC78_9TELE</name>
<protein>
    <recommendedName>
        <fullName evidence="20">VWFA domain-containing protein</fullName>
    </recommendedName>
</protein>
<keyword evidence="3" id="KW-0812">Transmembrane</keyword>
<dbReference type="GO" id="GO:0007229">
    <property type="term" value="P:integrin-mediated signaling pathway"/>
    <property type="evidence" value="ECO:0007669"/>
    <property type="project" value="UniProtKB-KW"/>
</dbReference>
<evidence type="ECO:0000256" key="6">
    <source>
        <dbReference type="ARBA" id="ARBA00022737"/>
    </source>
</evidence>
<keyword evidence="11" id="KW-1015">Disulfide bond</keyword>
<dbReference type="InterPro" id="IPR013519">
    <property type="entry name" value="Int_alpha_beta-p"/>
</dbReference>
<dbReference type="GO" id="GO:0005178">
    <property type="term" value="F:integrin binding"/>
    <property type="evidence" value="ECO:0007669"/>
    <property type="project" value="TreeGrafter"/>
</dbReference>
<evidence type="ECO:0000256" key="2">
    <source>
        <dbReference type="ARBA" id="ARBA00008054"/>
    </source>
</evidence>
<keyword evidence="6" id="KW-0677">Repeat</keyword>
<dbReference type="Pfam" id="PF01839">
    <property type="entry name" value="FG-GAP"/>
    <property type="match status" value="2"/>
</dbReference>
<dbReference type="SMART" id="SM00327">
    <property type="entry name" value="VWA"/>
    <property type="match status" value="1"/>
</dbReference>
<evidence type="ECO:0000256" key="5">
    <source>
        <dbReference type="ARBA" id="ARBA00022729"/>
    </source>
</evidence>
<dbReference type="Pfam" id="PF09289">
    <property type="entry name" value="FOLN"/>
    <property type="match status" value="1"/>
</dbReference>
<dbReference type="GO" id="GO:0098609">
    <property type="term" value="P:cell-cell adhesion"/>
    <property type="evidence" value="ECO:0007669"/>
    <property type="project" value="TreeGrafter"/>
</dbReference>
<evidence type="ECO:0000256" key="14">
    <source>
        <dbReference type="PROSITE-ProRule" id="PRU00803"/>
    </source>
</evidence>
<dbReference type="GO" id="GO:0009897">
    <property type="term" value="C:external side of plasma membrane"/>
    <property type="evidence" value="ECO:0007669"/>
    <property type="project" value="TreeGrafter"/>
</dbReference>
<dbReference type="InterPro" id="IPR013517">
    <property type="entry name" value="FG-GAP"/>
</dbReference>
<proteinExistence type="inferred from homology"/>
<dbReference type="PRINTS" id="PR01185">
    <property type="entry name" value="INTEGRINA"/>
</dbReference>
<feature type="domain" description="Kazal-like" evidence="17">
    <location>
        <begin position="760"/>
        <end position="809"/>
    </location>
</feature>
<dbReference type="InterPro" id="IPR002035">
    <property type="entry name" value="VWF_A"/>
</dbReference>
<dbReference type="PROSITE" id="PS51470">
    <property type="entry name" value="FG_GAP"/>
    <property type="match status" value="3"/>
</dbReference>
<dbReference type="PROSITE" id="PS50234">
    <property type="entry name" value="VWFA"/>
    <property type="match status" value="1"/>
</dbReference>
<evidence type="ECO:0000256" key="1">
    <source>
        <dbReference type="ARBA" id="ARBA00004479"/>
    </source>
</evidence>
<dbReference type="FunFam" id="3.30.60.30:FF:000006">
    <property type="entry name" value="Follistatin a"/>
    <property type="match status" value="1"/>
</dbReference>
<keyword evidence="8 15" id="KW-0130">Cell adhesion</keyword>
<comment type="similarity">
    <text evidence="2 15">Belongs to the integrin alpha chain family.</text>
</comment>
<dbReference type="Gene3D" id="3.40.50.410">
    <property type="entry name" value="von Willebrand factor, type A domain"/>
    <property type="match status" value="1"/>
</dbReference>
<evidence type="ECO:0000256" key="13">
    <source>
        <dbReference type="ARBA" id="ARBA00023180"/>
    </source>
</evidence>
<dbReference type="GO" id="GO:0008305">
    <property type="term" value="C:integrin complex"/>
    <property type="evidence" value="ECO:0007669"/>
    <property type="project" value="InterPro"/>
</dbReference>
<evidence type="ECO:0000256" key="10">
    <source>
        <dbReference type="ARBA" id="ARBA00023136"/>
    </source>
</evidence>
<feature type="domain" description="VWFA" evidence="16">
    <location>
        <begin position="91"/>
        <end position="302"/>
    </location>
</feature>
<keyword evidence="7" id="KW-0106">Calcium</keyword>
<reference evidence="18 19" key="1">
    <citation type="submission" date="2019-04" db="EMBL/GenBank/DDBJ databases">
        <title>The sequence and de novo assembly of Takifugu bimaculatus genome using PacBio and Hi-C technologies.</title>
        <authorList>
            <person name="Xu P."/>
            <person name="Liu B."/>
            <person name="Zhou Z."/>
        </authorList>
    </citation>
    <scope>NUCLEOTIDE SEQUENCE [LARGE SCALE GENOMIC DNA]</scope>
    <source>
        <strain evidence="18">TB-2018</strain>
        <tissue evidence="18">Muscle</tissue>
    </source>
</reference>
<gene>
    <name evidence="18" type="ORF">fugu_003743</name>
</gene>
<dbReference type="InterPro" id="IPR036058">
    <property type="entry name" value="Kazal_dom_sf"/>
</dbReference>
<dbReference type="SUPFAM" id="SSF69318">
    <property type="entry name" value="Integrin alpha N-terminal domain"/>
    <property type="match status" value="1"/>
</dbReference>
<evidence type="ECO:0000256" key="12">
    <source>
        <dbReference type="ARBA" id="ARBA00023170"/>
    </source>
</evidence>
<comment type="subcellular location">
    <subcellularLocation>
        <location evidence="1 15">Membrane</location>
        <topology evidence="1 15">Single-pass type I membrane protein</topology>
    </subcellularLocation>
</comment>
<dbReference type="Proteomes" id="UP000516260">
    <property type="component" value="Chromosome 4"/>
</dbReference>
<evidence type="ECO:0000313" key="19">
    <source>
        <dbReference type="Proteomes" id="UP000516260"/>
    </source>
</evidence>
<evidence type="ECO:0000259" key="16">
    <source>
        <dbReference type="PROSITE" id="PS50234"/>
    </source>
</evidence>
<dbReference type="PROSITE" id="PS51465">
    <property type="entry name" value="KAZAL_2"/>
    <property type="match status" value="3"/>
</dbReference>
<dbReference type="PRINTS" id="PR00453">
    <property type="entry name" value="VWFADOMAIN"/>
</dbReference>
<feature type="domain" description="Kazal-like" evidence="17">
    <location>
        <begin position="593"/>
        <end position="658"/>
    </location>
</feature>
<dbReference type="SMART" id="SM00274">
    <property type="entry name" value="FOLN"/>
    <property type="match status" value="3"/>
</dbReference>
<feature type="repeat" description="FG-GAP" evidence="14">
    <location>
        <begin position="364"/>
        <end position="414"/>
    </location>
</feature>
<keyword evidence="19" id="KW-1185">Reference proteome</keyword>
<dbReference type="GO" id="GO:0046872">
    <property type="term" value="F:metal ion binding"/>
    <property type="evidence" value="ECO:0007669"/>
    <property type="project" value="UniProtKB-KW"/>
</dbReference>
<evidence type="ECO:0000256" key="11">
    <source>
        <dbReference type="ARBA" id="ARBA00023157"/>
    </source>
</evidence>
<evidence type="ECO:0008006" key="20">
    <source>
        <dbReference type="Google" id="ProtNLM"/>
    </source>
</evidence>
<evidence type="ECO:0000313" key="18">
    <source>
        <dbReference type="EMBL" id="TNM89509.1"/>
    </source>
</evidence>
<dbReference type="Gene3D" id="2.130.10.130">
    <property type="entry name" value="Integrin alpha, N-terminal"/>
    <property type="match status" value="1"/>
</dbReference>
<sequence length="811" mass="88141">MDLRGQIFFLIAIAADSIWRSHSFNVGTAGAKIFTGPAAEEFGYQVQQATNHEGKCIPDVKNININMSLGLTLTQKPDGTDLLVQCGGPMDIVIVLDGSYSIYPWEPMTAFIQKLIPTLDIGPQTTQVRAARGSQMSGVDLLGPLFCVPLQVSVIQYAVNPKFEFRLNEFRNKEDMLSAASRITQMLGDATNTFRAIQYASQRGFDLSSGSRPGAAKVMVVVTDGESHDNYNRELVIAECNEKGITRFGIAVLGYYTRNNIDTENLIKEIKSIASEPTANYFFNVSDEVALSNIAGTLGDRIFNIEGTGKGGDNFKMEMSQVGFSAHYSSQQDVMMLGAVGAYSWSGTVVHQRGSTVDILPSSAFEETLQDKSHSSLLGYSVTSLNDGRTQYFVAGAPRSNHTGQVIVYTVSTQKQTTVIDSERGKQIGSYFGSVLCSLDVDSDGVTDLLLVGAPMFMSEMKKEEGRVYIFSVTKGILNEQGFLSGPSPTEDARFGMAISAIPDLDLDGYSDVVVGAPLEDNQKGVIYIYNGKKRTLNKEFSQATYQSTELTPSISVETTNPDLLLINPKLLPVGSFECHSFGPETCDNVDCGPGKRCKMNRRSKPRCVCAPDCSNITWKGPVCGTDGKTYKDECALLKAKCKGHPDLDVQYQGKCKKTCRDVLCPGSSTCVVDQTNNAYCVTCNRICPEVTSPEHYLCGNDGIIYASACHLRRATCLLGRSIGVAYEGKCIKAKSCEDIQCSAGKKCLWDTRMSRGRCSLCDETCPESRTDEAVCASDNTTYPSECAMKQAACSMGVLLEIKHAGSCNCK</sequence>